<name>A0ABM8I3Y2_9FIRM</name>
<proteinExistence type="predicted"/>
<evidence type="ECO:0000313" key="2">
    <source>
        <dbReference type="Proteomes" id="UP001305815"/>
    </source>
</evidence>
<reference evidence="2" key="1">
    <citation type="journal article" date="2023" name="Int. J. Syst. Evol. Microbiol.">
        <title>Claveliimonas bilis gen. nov., sp. nov., deoxycholic acid-producing bacteria isolated from human faeces, and reclassification of Sellimonas monacensis Zenner et al. 2021 as Claveliimonas monacensis comb. nov.</title>
        <authorList>
            <person name="Hisatomi A."/>
            <person name="Kastawa N.W.E.P.G."/>
            <person name="Song I."/>
            <person name="Ohkuma M."/>
            <person name="Fukiya S."/>
            <person name="Sakamoto M."/>
        </authorList>
    </citation>
    <scope>NUCLEOTIDE SEQUENCE [LARGE SCALE GENOMIC DNA]</scope>
    <source>
        <strain evidence="2">12BBH14</strain>
    </source>
</reference>
<evidence type="ECO:0000313" key="1">
    <source>
        <dbReference type="EMBL" id="BDZ77690.1"/>
    </source>
</evidence>
<organism evidence="1 2">
    <name type="scientific">Claveliimonas bilis</name>
    <dbReference type="NCBI Taxonomy" id="3028070"/>
    <lineage>
        <taxon>Bacteria</taxon>
        <taxon>Bacillati</taxon>
        <taxon>Bacillota</taxon>
        <taxon>Clostridia</taxon>
        <taxon>Lachnospirales</taxon>
        <taxon>Lachnospiraceae</taxon>
        <taxon>Claveliimonas</taxon>
    </lineage>
</organism>
<dbReference type="Proteomes" id="UP001305815">
    <property type="component" value="Chromosome"/>
</dbReference>
<keyword evidence="2" id="KW-1185">Reference proteome</keyword>
<dbReference type="NCBIfam" id="TIGR01784">
    <property type="entry name" value="T_den_put_tspse"/>
    <property type="match status" value="1"/>
</dbReference>
<dbReference type="Pfam" id="PF12784">
    <property type="entry name" value="PDDEXK_2"/>
    <property type="match status" value="1"/>
</dbReference>
<evidence type="ECO:0008006" key="3">
    <source>
        <dbReference type="Google" id="ProtNLM"/>
    </source>
</evidence>
<accession>A0ABM8I3Y2</accession>
<gene>
    <name evidence="1" type="ORF">Lac1_18730</name>
</gene>
<dbReference type="InterPro" id="IPR010106">
    <property type="entry name" value="RpnA"/>
</dbReference>
<dbReference type="RefSeq" id="WP_316264736.1">
    <property type="nucleotide sequence ID" value="NZ_AP027742.1"/>
</dbReference>
<protein>
    <recommendedName>
        <fullName evidence="3">PD-(D/E)XK nuclease family transposase</fullName>
    </recommendedName>
</protein>
<dbReference type="EMBL" id="AP027742">
    <property type="protein sequence ID" value="BDZ77690.1"/>
    <property type="molecule type" value="Genomic_DNA"/>
</dbReference>
<sequence>MEKATQDVRRINESTEEHELENRYEKYKRILEGLTIMSDIFMRNVLKKRECTEYILRIIMDREDLEVKEQMLQKDYKNLQGRSAILDSVVCDMEEKRYNVEIQQENEGASVKRARYHSSLLDVNELKEGQTFEELPESYVIFIARNDVLGYGLPIYHITKKVEEVREDFQDDAHIIYVNAKIKDKETALGRLMYDLQCRTADEMFSEILAERVRELKETPEGVDSMCREMDEIYNEGIEIGIERGLEKGKMEMKQETVLSMANLGMPVEQIAAVVKESIGMVQKWISEGKTAV</sequence>